<dbReference type="InterPro" id="IPR008471">
    <property type="entry name" value="MnmC-like_methylTransf"/>
</dbReference>
<dbReference type="Proteomes" id="UP000199437">
    <property type="component" value="Unassembled WGS sequence"/>
</dbReference>
<dbReference type="GO" id="GO:0032259">
    <property type="term" value="P:methylation"/>
    <property type="evidence" value="ECO:0007669"/>
    <property type="project" value="UniProtKB-KW"/>
</dbReference>
<gene>
    <name evidence="2" type="ORF">SAMN05216290_1398</name>
</gene>
<keyword evidence="2" id="KW-0808">Transferase</keyword>
<evidence type="ECO:0000313" key="2">
    <source>
        <dbReference type="EMBL" id="SEW03993.1"/>
    </source>
</evidence>
<dbReference type="AlphaFoldDB" id="A0A1I0NR33"/>
<proteinExistence type="predicted"/>
<dbReference type="EMBL" id="FOIR01000001">
    <property type="protein sequence ID" value="SEW03993.1"/>
    <property type="molecule type" value="Genomic_DNA"/>
</dbReference>
<dbReference type="Gene3D" id="3.40.50.150">
    <property type="entry name" value="Vaccinia Virus protein VP39"/>
    <property type="match status" value="1"/>
</dbReference>
<organism evidence="2 3">
    <name type="scientific">Roseivirga pacifica</name>
    <dbReference type="NCBI Taxonomy" id="1267423"/>
    <lineage>
        <taxon>Bacteria</taxon>
        <taxon>Pseudomonadati</taxon>
        <taxon>Bacteroidota</taxon>
        <taxon>Cytophagia</taxon>
        <taxon>Cytophagales</taxon>
        <taxon>Roseivirgaceae</taxon>
        <taxon>Roseivirga</taxon>
    </lineage>
</organism>
<evidence type="ECO:0000313" key="3">
    <source>
        <dbReference type="Proteomes" id="UP000199437"/>
    </source>
</evidence>
<dbReference type="GO" id="GO:0016645">
    <property type="term" value="F:oxidoreductase activity, acting on the CH-NH group of donors"/>
    <property type="evidence" value="ECO:0007669"/>
    <property type="project" value="InterPro"/>
</dbReference>
<dbReference type="STRING" id="1267423.SAMN05216290_1398"/>
<dbReference type="OrthoDB" id="9786494at2"/>
<dbReference type="NCBIfam" id="NF033855">
    <property type="entry name" value="tRNA_MNMC2"/>
    <property type="match status" value="1"/>
</dbReference>
<evidence type="ECO:0000259" key="1">
    <source>
        <dbReference type="Pfam" id="PF05430"/>
    </source>
</evidence>
<dbReference type="GeneID" id="99986124"/>
<keyword evidence="3" id="KW-1185">Reference proteome</keyword>
<dbReference type="GO" id="GO:0004808">
    <property type="term" value="F:tRNA (5-methylaminomethyl-2-thiouridylate)(34)-methyltransferase activity"/>
    <property type="evidence" value="ECO:0007669"/>
    <property type="project" value="InterPro"/>
</dbReference>
<dbReference type="PANTHER" id="PTHR39963">
    <property type="entry name" value="SLL0983 PROTEIN"/>
    <property type="match status" value="1"/>
</dbReference>
<accession>A0A1I0NR33</accession>
<name>A0A1I0NR33_9BACT</name>
<dbReference type="SUPFAM" id="SSF53335">
    <property type="entry name" value="S-adenosyl-L-methionine-dependent methyltransferases"/>
    <property type="match status" value="1"/>
</dbReference>
<reference evidence="3" key="1">
    <citation type="submission" date="2016-10" db="EMBL/GenBank/DDBJ databases">
        <authorList>
            <person name="Varghese N."/>
            <person name="Submissions S."/>
        </authorList>
    </citation>
    <scope>NUCLEOTIDE SEQUENCE [LARGE SCALE GENOMIC DNA]</scope>
    <source>
        <strain evidence="3">CGMCC 1.12402</strain>
    </source>
</reference>
<dbReference type="PANTHER" id="PTHR39963:SF1">
    <property type="entry name" value="MNMC-LIKE METHYLTRANSFERASE DOMAIN-CONTAINING PROTEIN"/>
    <property type="match status" value="1"/>
</dbReference>
<protein>
    <submittedName>
        <fullName evidence="2">tRNA U34 5-methylaminomethyl-2-thiouridine-forming methyltransferase MnmC</fullName>
    </submittedName>
</protein>
<dbReference type="Pfam" id="PF05430">
    <property type="entry name" value="Methyltransf_30"/>
    <property type="match status" value="1"/>
</dbReference>
<dbReference type="InterPro" id="IPR047785">
    <property type="entry name" value="tRNA_MNMC2"/>
</dbReference>
<dbReference type="RefSeq" id="WP_090257783.1">
    <property type="nucleotide sequence ID" value="NZ_FOIR01000001.1"/>
</dbReference>
<sequence length="224" mass="25482">MPDIRIIETSDGSQSLYRKDLNETYHSTHGAITESQYVFIQHGLDFHSEQGRESISILEVGFGTGLNALLTLDWAKSHEQKITYSTLEPIPLAADIYTQLNYHELINGSVNQADLKHLHEAEWEQEHQLTDNFTFFKTQSKLQDFQSEKDFDLVYYDAFAPSKQAEMWDYDVLEKTADLMAEGAVLVTYCARGQFKRDLAALGLTVETLKGPPGKKEMVRGVKQ</sequence>
<dbReference type="InterPro" id="IPR029063">
    <property type="entry name" value="SAM-dependent_MTases_sf"/>
</dbReference>
<keyword evidence="2" id="KW-0489">Methyltransferase</keyword>
<feature type="domain" description="MnmC-like methyltransferase" evidence="1">
    <location>
        <begin position="127"/>
        <end position="224"/>
    </location>
</feature>